<dbReference type="InterPro" id="IPR052895">
    <property type="entry name" value="HetReg/Transcr_Mod"/>
</dbReference>
<dbReference type="Proteomes" id="UP001251528">
    <property type="component" value="Unassembled WGS sequence"/>
</dbReference>
<protein>
    <recommendedName>
        <fullName evidence="1">Heterokaryon incompatibility domain-containing protein</fullName>
    </recommendedName>
</protein>
<sequence length="227" mass="25395">MIWADAICINQITSSTNAEKGEQIQLTPDIYRIVACVQVYLGDDSDDVPGALELLYSIADYSEHLDDSQHAEGEIGMVLAMQSGSALPLASDRRWEALRAFFRRPWFHRVWVIQEFVYAADDHVLCGDVEVGYGNNLPGFARVSGHREAYEGARPLFLITDPRLRAMGYMSGPYMVYNIGEDEPSNVSGLSIRKDLNAIKNFEAVIRPAWFMDRAEGKAFPNGKPIC</sequence>
<dbReference type="EMBL" id="JASWJB010000289">
    <property type="protein sequence ID" value="KAK2592082.1"/>
    <property type="molecule type" value="Genomic_DNA"/>
</dbReference>
<dbReference type="Pfam" id="PF06985">
    <property type="entry name" value="HET"/>
    <property type="match status" value="1"/>
</dbReference>
<keyword evidence="3" id="KW-1185">Reference proteome</keyword>
<dbReference type="InterPro" id="IPR010730">
    <property type="entry name" value="HET"/>
</dbReference>
<dbReference type="PANTHER" id="PTHR24148">
    <property type="entry name" value="ANKYRIN REPEAT DOMAIN-CONTAINING PROTEIN 39 HOMOLOG-RELATED"/>
    <property type="match status" value="1"/>
</dbReference>
<proteinExistence type="predicted"/>
<name>A0AAJ0CGE6_9HYPO</name>
<reference evidence="2" key="1">
    <citation type="submission" date="2023-06" db="EMBL/GenBank/DDBJ databases">
        <title>Conoideocrella luteorostrata (Hypocreales: Clavicipitaceae), a potential biocontrol fungus for elongate hemlock scale in United States Christmas tree production areas.</title>
        <authorList>
            <person name="Barrett H."/>
            <person name="Lovett B."/>
            <person name="Macias A.M."/>
            <person name="Stajich J.E."/>
            <person name="Kasson M.T."/>
        </authorList>
    </citation>
    <scope>NUCLEOTIDE SEQUENCE</scope>
    <source>
        <strain evidence="2">ARSEF 14590</strain>
    </source>
</reference>
<gene>
    <name evidence="2" type="ORF">QQS21_010218</name>
</gene>
<accession>A0AAJ0CGE6</accession>
<evidence type="ECO:0000313" key="2">
    <source>
        <dbReference type="EMBL" id="KAK2592082.1"/>
    </source>
</evidence>
<evidence type="ECO:0000313" key="3">
    <source>
        <dbReference type="Proteomes" id="UP001251528"/>
    </source>
</evidence>
<evidence type="ECO:0000259" key="1">
    <source>
        <dbReference type="Pfam" id="PF06985"/>
    </source>
</evidence>
<dbReference type="PANTHER" id="PTHR24148:SF64">
    <property type="entry name" value="HETEROKARYON INCOMPATIBILITY DOMAIN-CONTAINING PROTEIN"/>
    <property type="match status" value="1"/>
</dbReference>
<comment type="caution">
    <text evidence="2">The sequence shown here is derived from an EMBL/GenBank/DDBJ whole genome shotgun (WGS) entry which is preliminary data.</text>
</comment>
<organism evidence="2 3">
    <name type="scientific">Conoideocrella luteorostrata</name>
    <dbReference type="NCBI Taxonomy" id="1105319"/>
    <lineage>
        <taxon>Eukaryota</taxon>
        <taxon>Fungi</taxon>
        <taxon>Dikarya</taxon>
        <taxon>Ascomycota</taxon>
        <taxon>Pezizomycotina</taxon>
        <taxon>Sordariomycetes</taxon>
        <taxon>Hypocreomycetidae</taxon>
        <taxon>Hypocreales</taxon>
        <taxon>Clavicipitaceae</taxon>
        <taxon>Conoideocrella</taxon>
    </lineage>
</organism>
<feature type="domain" description="Heterokaryon incompatibility" evidence="1">
    <location>
        <begin position="1"/>
        <end position="115"/>
    </location>
</feature>
<dbReference type="AlphaFoldDB" id="A0AAJ0CGE6"/>